<keyword evidence="1" id="KW-0472">Membrane</keyword>
<dbReference type="RefSeq" id="WP_131007098.1">
    <property type="nucleotide sequence ID" value="NZ_BFAX01000003.1"/>
</dbReference>
<evidence type="ECO:0000256" key="1">
    <source>
        <dbReference type="SAM" id="Phobius"/>
    </source>
</evidence>
<evidence type="ECO:0000313" key="3">
    <source>
        <dbReference type="Proteomes" id="UP000290527"/>
    </source>
</evidence>
<comment type="caution">
    <text evidence="2">The sequence shown here is derived from an EMBL/GenBank/DDBJ whole genome shotgun (WGS) entry which is preliminary data.</text>
</comment>
<keyword evidence="3" id="KW-1185">Reference proteome</keyword>
<gene>
    <name evidence="2" type="ORF">MHHB_P0537</name>
</gene>
<keyword evidence="1" id="KW-0812">Transmembrane</keyword>
<feature type="transmembrane region" description="Helical" evidence="1">
    <location>
        <begin position="114"/>
        <end position="140"/>
    </location>
</feature>
<feature type="transmembrane region" description="Helical" evidence="1">
    <location>
        <begin position="12"/>
        <end position="40"/>
    </location>
</feature>
<dbReference type="AlphaFoldDB" id="A0A401HPV6"/>
<dbReference type="OrthoDB" id="384519at2157"/>
<dbReference type="Proteomes" id="UP000290527">
    <property type="component" value="Unassembled WGS sequence"/>
</dbReference>
<evidence type="ECO:0000313" key="2">
    <source>
        <dbReference type="EMBL" id="GBF36307.1"/>
    </source>
</evidence>
<reference evidence="2 3" key="1">
    <citation type="journal article" date="2019" name="Int. J. Syst. Evol. Microbiol.">
        <title>Methanofervidicoccus abyssi gen. nov., sp. nov., a hydrogenotrophic methanogen, isolated from a hydrothermal vent chimney in the Mid-Cayman Spreading Center, the Caribbean Sea.</title>
        <authorList>
            <person name="Sakai S."/>
            <person name="Takaki Y."/>
            <person name="Miyazaki M."/>
            <person name="Ogawara M."/>
            <person name="Yanagawa K."/>
            <person name="Miyazaki J."/>
            <person name="Takai K."/>
        </authorList>
    </citation>
    <scope>NUCLEOTIDE SEQUENCE [LARGE SCALE GENOMIC DNA]</scope>
    <source>
        <strain evidence="2 3">HHB</strain>
    </source>
</reference>
<accession>A0A401HPV6</accession>
<protein>
    <submittedName>
        <fullName evidence="2">Uncharacterized protein</fullName>
    </submittedName>
</protein>
<dbReference type="EMBL" id="BFAX01000003">
    <property type="protein sequence ID" value="GBF36307.1"/>
    <property type="molecule type" value="Genomic_DNA"/>
</dbReference>
<proteinExistence type="predicted"/>
<sequence length="145" mass="15914">MRYIRDEMIEPIFIGGIVGGVLSSIPIIACLNCCCLLYILSGVITAYLMSKKFNPTDRDYLIAGGLSGSIAGLIKWLGMLIGFGMFGTMVPFMINHCPNKLLYMKMTGTMVPPMMVFSILYFLIYMIIGAIFGAIGGILYGKLKE</sequence>
<keyword evidence="1" id="KW-1133">Transmembrane helix</keyword>
<organism evidence="2 3">
    <name type="scientific">Methanofervidicoccus abyssi</name>
    <dbReference type="NCBI Taxonomy" id="2082189"/>
    <lineage>
        <taxon>Archaea</taxon>
        <taxon>Methanobacteriati</taxon>
        <taxon>Methanobacteriota</taxon>
        <taxon>Methanomada group</taxon>
        <taxon>Methanococci</taxon>
        <taxon>Methanococcales</taxon>
        <taxon>Methanofervidicoccus</taxon>
    </lineage>
</organism>
<name>A0A401HPV6_9EURY</name>
<feature type="transmembrane region" description="Helical" evidence="1">
    <location>
        <begin position="61"/>
        <end position="94"/>
    </location>
</feature>